<keyword evidence="1" id="KW-0645">Protease</keyword>
<sequence length="339" mass="34760">MPSTPVLVLHGGAGTISRSMSPEKNTAYRRALSEIAAAGRDVLAAGGSAVDAVTETVRLLEENPLFNAAYGAVLTSAGEVELDAAVMRGQDRAAGAVTSVRRLRNPVLAARQVMEHSHHVLFCGAGAEAFAAEHGAELVDPDWFVLPERREQLERVRAQDPHAFVVDHDAAGLAAENQEGDEAEASLASGGDPIEPDSKRGTVGAVALDAAGHLAAATSTGGITNKQPGRVGDTPIFGAGTYADDRSCAVSATGMGEGFMRAVAAHEIAALMTYAGLSLTEAAATVIHERLPEVGGDGGLIAVDAQGNVSLPMNTTGMYRAVARVGGELQAAIHADEAV</sequence>
<feature type="binding site" evidence="5">
    <location>
        <begin position="253"/>
        <end position="256"/>
    </location>
    <ligand>
        <name>substrate</name>
    </ligand>
</feature>
<dbReference type="GO" id="GO:0016811">
    <property type="term" value="F:hydrolase activity, acting on carbon-nitrogen (but not peptide) bonds, in linear amides"/>
    <property type="evidence" value="ECO:0007669"/>
    <property type="project" value="UniProtKB-ARBA"/>
</dbReference>
<keyword evidence="9" id="KW-1185">Reference proteome</keyword>
<dbReference type="CDD" id="cd04701">
    <property type="entry name" value="Asparaginase_2"/>
    <property type="match status" value="1"/>
</dbReference>
<dbReference type="AlphaFoldDB" id="A0A3N2BBV3"/>
<proteinExistence type="predicted"/>
<evidence type="ECO:0000313" key="8">
    <source>
        <dbReference type="EMBL" id="ROR72726.1"/>
    </source>
</evidence>
<comment type="caution">
    <text evidence="8">The sequence shown here is derived from an EMBL/GenBank/DDBJ whole genome shotgun (WGS) entry which is preliminary data.</text>
</comment>
<organism evidence="8 9">
    <name type="scientific">Bogoriella caseilytica</name>
    <dbReference type="NCBI Taxonomy" id="56055"/>
    <lineage>
        <taxon>Bacteria</taxon>
        <taxon>Bacillati</taxon>
        <taxon>Actinomycetota</taxon>
        <taxon>Actinomycetes</taxon>
        <taxon>Micrococcales</taxon>
        <taxon>Bogoriellaceae</taxon>
        <taxon>Bogoriella</taxon>
    </lineage>
</organism>
<dbReference type="PANTHER" id="PTHR10188">
    <property type="entry name" value="L-ASPARAGINASE"/>
    <property type="match status" value="1"/>
</dbReference>
<dbReference type="InterPro" id="IPR029055">
    <property type="entry name" value="Ntn_hydrolases_N"/>
</dbReference>
<dbReference type="RefSeq" id="WP_123305168.1">
    <property type="nucleotide sequence ID" value="NZ_RKHK01000001.1"/>
</dbReference>
<dbReference type="GO" id="GO:0006508">
    <property type="term" value="P:proteolysis"/>
    <property type="evidence" value="ECO:0007669"/>
    <property type="project" value="UniProtKB-KW"/>
</dbReference>
<feature type="site" description="Cleavage; by autolysis" evidence="6">
    <location>
        <begin position="201"/>
        <end position="202"/>
    </location>
</feature>
<evidence type="ECO:0000256" key="6">
    <source>
        <dbReference type="PIRSR" id="PIRSR600246-3"/>
    </source>
</evidence>
<evidence type="ECO:0000256" key="5">
    <source>
        <dbReference type="PIRSR" id="PIRSR600246-2"/>
    </source>
</evidence>
<feature type="active site" description="Nucleophile" evidence="4">
    <location>
        <position position="202"/>
    </location>
</feature>
<dbReference type="EMBL" id="RKHK01000001">
    <property type="protein sequence ID" value="ROR72726.1"/>
    <property type="molecule type" value="Genomic_DNA"/>
</dbReference>
<reference evidence="8 9" key="1">
    <citation type="submission" date="2018-11" db="EMBL/GenBank/DDBJ databases">
        <title>Sequencing the genomes of 1000 actinobacteria strains.</title>
        <authorList>
            <person name="Klenk H.-P."/>
        </authorList>
    </citation>
    <scope>NUCLEOTIDE SEQUENCE [LARGE SCALE GENOMIC DNA]</scope>
    <source>
        <strain evidence="8 9">DSM 11294</strain>
    </source>
</reference>
<evidence type="ECO:0000256" key="3">
    <source>
        <dbReference type="ARBA" id="ARBA00022813"/>
    </source>
</evidence>
<dbReference type="Gene3D" id="3.60.20.30">
    <property type="entry name" value="(Glycosyl)asparaginase"/>
    <property type="match status" value="1"/>
</dbReference>
<name>A0A3N2BBV3_9MICO</name>
<protein>
    <submittedName>
        <fullName evidence="8">Asparaginase</fullName>
    </submittedName>
</protein>
<accession>A0A3N2BBV3</accession>
<dbReference type="Proteomes" id="UP000280668">
    <property type="component" value="Unassembled WGS sequence"/>
</dbReference>
<dbReference type="FunFam" id="3.60.20.30:FF:000001">
    <property type="entry name" value="Isoaspartyl peptidase/L-asparaginase"/>
    <property type="match status" value="1"/>
</dbReference>
<dbReference type="PANTHER" id="PTHR10188:SF6">
    <property type="entry name" value="N(4)-(BETA-N-ACETYLGLUCOSAMINYL)-L-ASPARAGINASE"/>
    <property type="match status" value="1"/>
</dbReference>
<keyword evidence="3" id="KW-0068">Autocatalytic cleavage</keyword>
<evidence type="ECO:0000256" key="1">
    <source>
        <dbReference type="ARBA" id="ARBA00022670"/>
    </source>
</evidence>
<dbReference type="SUPFAM" id="SSF56235">
    <property type="entry name" value="N-terminal nucleophile aminohydrolases (Ntn hydrolases)"/>
    <property type="match status" value="1"/>
</dbReference>
<evidence type="ECO:0000256" key="7">
    <source>
        <dbReference type="SAM" id="MobiDB-lite"/>
    </source>
</evidence>
<dbReference type="GO" id="GO:0008233">
    <property type="term" value="F:peptidase activity"/>
    <property type="evidence" value="ECO:0007669"/>
    <property type="project" value="UniProtKB-KW"/>
</dbReference>
<feature type="region of interest" description="Disordered" evidence="7">
    <location>
        <begin position="178"/>
        <end position="200"/>
    </location>
</feature>
<feature type="binding site" evidence="5">
    <location>
        <begin position="230"/>
        <end position="233"/>
    </location>
    <ligand>
        <name>substrate</name>
    </ligand>
</feature>
<keyword evidence="2" id="KW-0378">Hydrolase</keyword>
<dbReference type="OrthoDB" id="9780217at2"/>
<dbReference type="InterPro" id="IPR000246">
    <property type="entry name" value="Peptidase_T2"/>
</dbReference>
<evidence type="ECO:0000256" key="4">
    <source>
        <dbReference type="PIRSR" id="PIRSR600246-1"/>
    </source>
</evidence>
<gene>
    <name evidence="8" type="ORF">EDD31_1085</name>
</gene>
<dbReference type="Pfam" id="PF01112">
    <property type="entry name" value="Asparaginase_2"/>
    <property type="match status" value="1"/>
</dbReference>
<evidence type="ECO:0000313" key="9">
    <source>
        <dbReference type="Proteomes" id="UP000280668"/>
    </source>
</evidence>
<evidence type="ECO:0000256" key="2">
    <source>
        <dbReference type="ARBA" id="ARBA00022801"/>
    </source>
</evidence>